<dbReference type="AlphaFoldDB" id="A0A9P5ZL23"/>
<reference evidence="1" key="1">
    <citation type="submission" date="2020-11" db="EMBL/GenBank/DDBJ databases">
        <authorList>
            <consortium name="DOE Joint Genome Institute"/>
            <person name="Ahrendt S."/>
            <person name="Riley R."/>
            <person name="Andreopoulos W."/>
            <person name="Labutti K."/>
            <person name="Pangilinan J."/>
            <person name="Ruiz-Duenas F.J."/>
            <person name="Barrasa J.M."/>
            <person name="Sanchez-Garcia M."/>
            <person name="Camarero S."/>
            <person name="Miyauchi S."/>
            <person name="Serrano A."/>
            <person name="Linde D."/>
            <person name="Babiker R."/>
            <person name="Drula E."/>
            <person name="Ayuso-Fernandez I."/>
            <person name="Pacheco R."/>
            <person name="Padilla G."/>
            <person name="Ferreira P."/>
            <person name="Barriuso J."/>
            <person name="Kellner H."/>
            <person name="Castanera R."/>
            <person name="Alfaro M."/>
            <person name="Ramirez L."/>
            <person name="Pisabarro A.G."/>
            <person name="Kuo A."/>
            <person name="Tritt A."/>
            <person name="Lipzen A."/>
            <person name="He G."/>
            <person name="Yan M."/>
            <person name="Ng V."/>
            <person name="Cullen D."/>
            <person name="Martin F."/>
            <person name="Rosso M.-N."/>
            <person name="Henrissat B."/>
            <person name="Hibbett D."/>
            <person name="Martinez A.T."/>
            <person name="Grigoriev I.V."/>
        </authorList>
    </citation>
    <scope>NUCLEOTIDE SEQUENCE</scope>
    <source>
        <strain evidence="1">ATCC 90797</strain>
    </source>
</reference>
<keyword evidence="2" id="KW-1185">Reference proteome</keyword>
<accession>A0A9P5ZL23</accession>
<sequence length="140" mass="15580">MSRSTPTWLNTFDVLSAGVYLHPIGSKTDQDPVELRVRPSPAGFRLIRWENNGRRVSNGCRAGTWVLRRRKGGCRQEVGDLEMSSIRADTSRASATRVKRSSYPAYLRGHNLLYSSASHRPHVSPLALPLVSPASSLYQC</sequence>
<evidence type="ECO:0000313" key="2">
    <source>
        <dbReference type="Proteomes" id="UP000807025"/>
    </source>
</evidence>
<gene>
    <name evidence="1" type="ORF">BDN71DRAFT_1456091</name>
</gene>
<name>A0A9P5ZL23_PLEER</name>
<dbReference type="Proteomes" id="UP000807025">
    <property type="component" value="Unassembled WGS sequence"/>
</dbReference>
<evidence type="ECO:0000313" key="1">
    <source>
        <dbReference type="EMBL" id="KAF9489476.1"/>
    </source>
</evidence>
<comment type="caution">
    <text evidence="1">The sequence shown here is derived from an EMBL/GenBank/DDBJ whole genome shotgun (WGS) entry which is preliminary data.</text>
</comment>
<dbReference type="EMBL" id="MU154670">
    <property type="protein sequence ID" value="KAF9489476.1"/>
    <property type="molecule type" value="Genomic_DNA"/>
</dbReference>
<organism evidence="1 2">
    <name type="scientific">Pleurotus eryngii</name>
    <name type="common">Boletus of the steppes</name>
    <dbReference type="NCBI Taxonomy" id="5323"/>
    <lineage>
        <taxon>Eukaryota</taxon>
        <taxon>Fungi</taxon>
        <taxon>Dikarya</taxon>
        <taxon>Basidiomycota</taxon>
        <taxon>Agaricomycotina</taxon>
        <taxon>Agaricomycetes</taxon>
        <taxon>Agaricomycetidae</taxon>
        <taxon>Agaricales</taxon>
        <taxon>Pleurotineae</taxon>
        <taxon>Pleurotaceae</taxon>
        <taxon>Pleurotus</taxon>
    </lineage>
</organism>
<proteinExistence type="predicted"/>
<protein>
    <submittedName>
        <fullName evidence="1">Uncharacterized protein</fullName>
    </submittedName>
</protein>